<evidence type="ECO:0000313" key="1">
    <source>
        <dbReference type="EMBL" id="MBU2689941.1"/>
    </source>
</evidence>
<evidence type="ECO:0000313" key="2">
    <source>
        <dbReference type="Proteomes" id="UP000777784"/>
    </source>
</evidence>
<organism evidence="1 2">
    <name type="scientific">Eiseniibacteriota bacterium</name>
    <dbReference type="NCBI Taxonomy" id="2212470"/>
    <lineage>
        <taxon>Bacteria</taxon>
        <taxon>Candidatus Eiseniibacteriota</taxon>
    </lineage>
</organism>
<protein>
    <submittedName>
        <fullName evidence="1">Uncharacterized protein</fullName>
    </submittedName>
</protein>
<dbReference type="AlphaFoldDB" id="A0A948RTZ5"/>
<dbReference type="Proteomes" id="UP000777784">
    <property type="component" value="Unassembled WGS sequence"/>
</dbReference>
<gene>
    <name evidence="1" type="ORF">KJ970_03370</name>
</gene>
<comment type="caution">
    <text evidence="1">The sequence shown here is derived from an EMBL/GenBank/DDBJ whole genome shotgun (WGS) entry which is preliminary data.</text>
</comment>
<name>A0A948RTZ5_UNCEI</name>
<reference evidence="1" key="1">
    <citation type="submission" date="2021-05" db="EMBL/GenBank/DDBJ databases">
        <title>Energy efficiency and biological interactions define the core microbiome of deep oligotrophic groundwater.</title>
        <authorList>
            <person name="Mehrshad M."/>
            <person name="Lopez-Fernandez M."/>
            <person name="Bell E."/>
            <person name="Bernier-Latmani R."/>
            <person name="Bertilsson S."/>
            <person name="Dopson M."/>
        </authorList>
    </citation>
    <scope>NUCLEOTIDE SEQUENCE</scope>
    <source>
        <strain evidence="1">Modern_marine.mb.64</strain>
    </source>
</reference>
<dbReference type="EMBL" id="JAHJDP010000020">
    <property type="protein sequence ID" value="MBU2689941.1"/>
    <property type="molecule type" value="Genomic_DNA"/>
</dbReference>
<proteinExistence type="predicted"/>
<sequence>MHLIVDATYELPVAYELAKASVAEQPAGHTVFKNLVDNHPGLVYESGGPILIRAAYDG</sequence>
<accession>A0A948RTZ5</accession>